<accession>A0AC61DDR1</accession>
<comment type="caution">
    <text evidence="1">The sequence shown here is derived from an EMBL/GenBank/DDBJ whole genome shotgun (WGS) entry which is preliminary data.</text>
</comment>
<keyword evidence="2" id="KW-1185">Reference proteome</keyword>
<evidence type="ECO:0000313" key="1">
    <source>
        <dbReference type="EMBL" id="PHV70990.1"/>
    </source>
</evidence>
<name>A0AC61DDR1_9FIRM</name>
<dbReference type="Proteomes" id="UP000224460">
    <property type="component" value="Unassembled WGS sequence"/>
</dbReference>
<dbReference type="EMBL" id="PEDL01000006">
    <property type="protein sequence ID" value="PHV70990.1"/>
    <property type="molecule type" value="Genomic_DNA"/>
</dbReference>
<gene>
    <name evidence="1" type="ORF">CS063_08215</name>
</gene>
<organism evidence="1 2">
    <name type="scientific">Sporanaerobium hydrogeniformans</name>
    <dbReference type="NCBI Taxonomy" id="3072179"/>
    <lineage>
        <taxon>Bacteria</taxon>
        <taxon>Bacillati</taxon>
        <taxon>Bacillota</taxon>
        <taxon>Clostridia</taxon>
        <taxon>Lachnospirales</taxon>
        <taxon>Lachnospiraceae</taxon>
        <taxon>Sporanaerobium</taxon>
    </lineage>
</organism>
<evidence type="ECO:0000313" key="2">
    <source>
        <dbReference type="Proteomes" id="UP000224460"/>
    </source>
</evidence>
<proteinExistence type="predicted"/>
<sequence length="189" mass="20991">MKNSAFITGQVPITKEEVRAISLNKLELKNKKSFLDIGAGTGTVGIEAAHTYHQLTVWAVEQNPKAIEVIKKNVDKFKLSNYNLIEGTAPMPFRGTVDAIFVGGSSGKLEEIMKWSYELLTPGGHLVTNFLLIENFYEALGILKQIGFKNVEATLLSVCKLEKLGQGEYFKPFNPIYILSGQKEEGCYE</sequence>
<protein>
    <submittedName>
        <fullName evidence="1">Cobalt-precorrin-6Y C(15)-methyltransferase</fullName>
    </submittedName>
</protein>
<reference evidence="1" key="1">
    <citation type="submission" date="2017-10" db="EMBL/GenBank/DDBJ databases">
        <title>Genome sequence of cellulolytic Lachnospiraceae bacterium XHS1971 isolated from hotspring sediment.</title>
        <authorList>
            <person name="Vasudevan G."/>
            <person name="Joshi A.J."/>
            <person name="Hivarkar S."/>
            <person name="Lanjekar V.B."/>
            <person name="Dhakephalkar P.K."/>
            <person name="Dagar S."/>
        </authorList>
    </citation>
    <scope>NUCLEOTIDE SEQUENCE</scope>
    <source>
        <strain evidence="1">XHS1971</strain>
    </source>
</reference>